<proteinExistence type="inferred from homology"/>
<dbReference type="PROSITE" id="PS51165">
    <property type="entry name" value="THUMP"/>
    <property type="match status" value="1"/>
</dbReference>
<dbReference type="SMART" id="SM00981">
    <property type="entry name" value="THUMP"/>
    <property type="match status" value="1"/>
</dbReference>
<reference evidence="8 9" key="2">
    <citation type="submission" date="2023-06" db="EMBL/GenBank/DDBJ databases">
        <authorList>
            <person name="Zeman M."/>
            <person name="Kubasova T."/>
            <person name="Jahodarova E."/>
            <person name="Nykrynova M."/>
            <person name="Rychlik I."/>
        </authorList>
    </citation>
    <scope>NUCLEOTIDE SEQUENCE [LARGE SCALE GENOMIC DNA]</scope>
    <source>
        <strain evidence="8 9">154_Feed</strain>
    </source>
</reference>
<dbReference type="PANTHER" id="PTHR47313:SF1">
    <property type="entry name" value="RIBOSOMAL RNA LARGE SUBUNIT METHYLTRANSFERASE K_L"/>
    <property type="match status" value="1"/>
</dbReference>
<dbReference type="Pfam" id="PF02926">
    <property type="entry name" value="THUMP"/>
    <property type="match status" value="1"/>
</dbReference>
<dbReference type="RefSeq" id="WP_289546009.1">
    <property type="nucleotide sequence ID" value="NZ_JAUDDZ010000020.1"/>
</dbReference>
<name>A0ABT7VBK1_9ACTN</name>
<comment type="function">
    <text evidence="4">Specifically methylates the guanine in position 2445 (m2G2445) and the guanine in position 2069 (m7G2069) of 23S rRNA.</text>
</comment>
<dbReference type="InterPro" id="IPR019614">
    <property type="entry name" value="SAM-dep_methyl-trfase"/>
</dbReference>
<keyword evidence="3 4" id="KW-0949">S-adenosyl-L-methionine</keyword>
<dbReference type="Gene3D" id="3.40.50.150">
    <property type="entry name" value="Vaccinia Virus protein VP39"/>
    <property type="match status" value="1"/>
</dbReference>
<evidence type="ECO:0000259" key="7">
    <source>
        <dbReference type="PROSITE" id="PS51165"/>
    </source>
</evidence>
<dbReference type="Pfam" id="PF22020">
    <property type="entry name" value="RlmL_1st"/>
    <property type="match status" value="1"/>
</dbReference>
<comment type="catalytic activity">
    <reaction evidence="4">
        <text>guanosine(2445) in 23S rRNA + S-adenosyl-L-methionine = N(2)-methylguanosine(2445) in 23S rRNA + S-adenosyl-L-homocysteine + H(+)</text>
        <dbReference type="Rhea" id="RHEA:42740"/>
        <dbReference type="Rhea" id="RHEA-COMP:10215"/>
        <dbReference type="Rhea" id="RHEA-COMP:10216"/>
        <dbReference type="ChEBI" id="CHEBI:15378"/>
        <dbReference type="ChEBI" id="CHEBI:57856"/>
        <dbReference type="ChEBI" id="CHEBI:59789"/>
        <dbReference type="ChEBI" id="CHEBI:74269"/>
        <dbReference type="ChEBI" id="CHEBI:74481"/>
        <dbReference type="EC" id="2.1.1.173"/>
    </reaction>
</comment>
<dbReference type="SUPFAM" id="SSF53335">
    <property type="entry name" value="S-adenosyl-L-methionine-dependent methyltransferases"/>
    <property type="match status" value="1"/>
</dbReference>
<keyword evidence="4" id="KW-0698">rRNA processing</keyword>
<keyword evidence="2 4" id="KW-0808">Transferase</keyword>
<feature type="compositionally biased region" description="Polar residues" evidence="6">
    <location>
        <begin position="471"/>
        <end position="481"/>
    </location>
</feature>
<dbReference type="GO" id="GO:0008168">
    <property type="term" value="F:methyltransferase activity"/>
    <property type="evidence" value="ECO:0007669"/>
    <property type="project" value="UniProtKB-KW"/>
</dbReference>
<evidence type="ECO:0000256" key="4">
    <source>
        <dbReference type="HAMAP-Rule" id="MF_01858"/>
    </source>
</evidence>
<evidence type="ECO:0000256" key="5">
    <source>
        <dbReference type="PROSITE-ProRule" id="PRU00529"/>
    </source>
</evidence>
<feature type="region of interest" description="Disordered" evidence="6">
    <location>
        <begin position="386"/>
        <end position="485"/>
    </location>
</feature>
<evidence type="ECO:0000256" key="3">
    <source>
        <dbReference type="ARBA" id="ARBA00022691"/>
    </source>
</evidence>
<dbReference type="InterPro" id="IPR004114">
    <property type="entry name" value="THUMP_dom"/>
</dbReference>
<dbReference type="CDD" id="cd11715">
    <property type="entry name" value="THUMP_AdoMetMT"/>
    <property type="match status" value="1"/>
</dbReference>
<dbReference type="Proteomes" id="UP001529421">
    <property type="component" value="Unassembled WGS sequence"/>
</dbReference>
<accession>A0ABT7VBK1</accession>
<evidence type="ECO:0000256" key="1">
    <source>
        <dbReference type="ARBA" id="ARBA00022603"/>
    </source>
</evidence>
<dbReference type="GO" id="GO:0032259">
    <property type="term" value="P:methylation"/>
    <property type="evidence" value="ECO:0007669"/>
    <property type="project" value="UniProtKB-KW"/>
</dbReference>
<dbReference type="EMBL" id="JAUDDZ010000020">
    <property type="protein sequence ID" value="MDM8275764.1"/>
    <property type="molecule type" value="Genomic_DNA"/>
</dbReference>
<feature type="domain" description="THUMP" evidence="7">
    <location>
        <begin position="42"/>
        <end position="153"/>
    </location>
</feature>
<evidence type="ECO:0000256" key="6">
    <source>
        <dbReference type="SAM" id="MobiDB-lite"/>
    </source>
</evidence>
<evidence type="ECO:0000256" key="2">
    <source>
        <dbReference type="ARBA" id="ARBA00022679"/>
    </source>
</evidence>
<dbReference type="HAMAP" id="MF_01858">
    <property type="entry name" value="23SrRNA_methyltr_KL"/>
    <property type="match status" value="1"/>
</dbReference>
<dbReference type="InterPro" id="IPR029063">
    <property type="entry name" value="SAM-dependent_MTases_sf"/>
</dbReference>
<evidence type="ECO:0000313" key="9">
    <source>
        <dbReference type="Proteomes" id="UP001529421"/>
    </source>
</evidence>
<dbReference type="InterPro" id="IPR054170">
    <property type="entry name" value="RlmL_1st"/>
</dbReference>
<keyword evidence="4" id="KW-0963">Cytoplasm</keyword>
<protein>
    <recommendedName>
        <fullName evidence="4">Ribosomal RNA large subunit methyltransferase K/L</fullName>
    </recommendedName>
    <domain>
        <recommendedName>
            <fullName evidence="4">23S rRNA m2G2445 methyltransferase</fullName>
            <ecNumber evidence="4">2.1.1.173</ecNumber>
        </recommendedName>
        <alternativeName>
            <fullName evidence="4">rRNA (guanine-N(2)-)-methyltransferase RlmL</fullName>
        </alternativeName>
    </domain>
    <domain>
        <recommendedName>
            <fullName evidence="4">23S rRNA m7G2069 methyltransferase</fullName>
            <ecNumber evidence="4">2.1.1.264</ecNumber>
        </recommendedName>
        <alternativeName>
            <fullName evidence="4">rRNA (guanine-N(7)-)-methyltransferase RlmK</fullName>
        </alternativeName>
    </domain>
</protein>
<sequence length="858" mass="92592">MELYASCPTGFEDALADELRALGLARVRKLQGRVAFEGDAGDAYQACLWSHLASRVLTVLARFSAPDADALYAAVRAMPWERILRLGATIAVSANGSNDRLRDGRFAALRVKDAVCDHMMEVAGVRPSIDTERPDAHLVLSIRGNKATLSFDLSGEPLFRRLPRAATRHASGPSAHVLRPDYAALLLYELGLPEACRAFHDDPDAPAPAYVDISCAGGGAELEAALMLADRAPGVTRRTWGFMGWAQHDEAAWERVRNEAARRAETGARRMREAGAVLVATDADARARGFAKRLFHLAGIEDVAHIVEPDLHAVLVALPSGPDKQAGEAGARGGMLADTTELPLTLAPAVVALARELRSHAPFDALPAAALSFDEVLSRALGPASGERAVRPNNEEATIKRFGPMGASAGTPADLPAGSSSMRSAGAVAPENAREDVAEPSGAGGDGGRAEDAASTGSPSAKDMRRRAQKQKPQTSESAETLATVDVGQGKPVPVLVPESEQFARRLMKVARLRRRWAKREGVTCYRVYDADLPDYAAAIDLYEGSAATPGRWLVVAEYAAPKSVDPALAQARMLDILAIAPRVLDVEPAHVYAKARMRSRGGSQYAQKPRSSGAGAAPHARQAAGRGSSPHGVQTGQGTGHGAPRDRKLPLIEEGGLTFAVNFDDYLDTGIFLDHRVTRGMVRERARGKRWFLNLFAYTGTATCYAADAGVEETVTVDLSNTYLDWAERNMELNRFTGGEHHFVRADVLAWIRDMRRTANRWDLIFCDPPTFSNSAKMSRRSFDVQRDHVELLEGVAGLLTPGGEAIFSCNLRTFKPRVEELAAAGVAIEDITAQTIPEDFSRNPRIHKCYLVRRMS</sequence>
<dbReference type="InterPro" id="IPR017244">
    <property type="entry name" value="23SrRNA_methyltr_KL"/>
</dbReference>
<evidence type="ECO:0000313" key="8">
    <source>
        <dbReference type="EMBL" id="MDM8275764.1"/>
    </source>
</evidence>
<comment type="catalytic activity">
    <reaction evidence="4">
        <text>guanosine(2069) in 23S rRNA + S-adenosyl-L-methionine = N(2)-methylguanosine(2069) in 23S rRNA + S-adenosyl-L-homocysteine + H(+)</text>
        <dbReference type="Rhea" id="RHEA:43772"/>
        <dbReference type="Rhea" id="RHEA-COMP:10688"/>
        <dbReference type="Rhea" id="RHEA-COMP:10689"/>
        <dbReference type="ChEBI" id="CHEBI:15378"/>
        <dbReference type="ChEBI" id="CHEBI:57856"/>
        <dbReference type="ChEBI" id="CHEBI:59789"/>
        <dbReference type="ChEBI" id="CHEBI:74269"/>
        <dbReference type="ChEBI" id="CHEBI:74481"/>
        <dbReference type="EC" id="2.1.1.264"/>
    </reaction>
</comment>
<feature type="compositionally biased region" description="Low complexity" evidence="6">
    <location>
        <begin position="614"/>
        <end position="635"/>
    </location>
</feature>
<comment type="similarity">
    <text evidence="4">Belongs to the methyltransferase superfamily. RlmKL family.</text>
</comment>
<dbReference type="Gene3D" id="3.30.750.80">
    <property type="entry name" value="RNA methyltransferase domain (HRMD) like"/>
    <property type="match status" value="1"/>
</dbReference>
<feature type="compositionally biased region" description="Polar residues" evidence="6">
    <location>
        <begin position="602"/>
        <end position="611"/>
    </location>
</feature>
<dbReference type="EC" id="2.1.1.173" evidence="4"/>
<dbReference type="PANTHER" id="PTHR47313">
    <property type="entry name" value="RIBOSOMAL RNA LARGE SUBUNIT METHYLTRANSFERASE K/L"/>
    <property type="match status" value="1"/>
</dbReference>
<dbReference type="CDD" id="cd02440">
    <property type="entry name" value="AdoMet_MTases"/>
    <property type="match status" value="1"/>
</dbReference>
<comment type="caution">
    <text evidence="8">The sequence shown here is derived from an EMBL/GenBank/DDBJ whole genome shotgun (WGS) entry which is preliminary data.</text>
</comment>
<dbReference type="EC" id="2.1.1.264" evidence="4"/>
<keyword evidence="9" id="KW-1185">Reference proteome</keyword>
<keyword evidence="1 4" id="KW-0489">Methyltransferase</keyword>
<dbReference type="PIRSF" id="PIRSF037618">
    <property type="entry name" value="RNA_Mtase_bacteria_prd"/>
    <property type="match status" value="1"/>
</dbReference>
<reference evidence="9" key="1">
    <citation type="submission" date="2023-06" db="EMBL/GenBank/DDBJ databases">
        <title>Identification and characterization of horizontal gene transfer across gut microbiota members of farm animals based on homology search.</title>
        <authorList>
            <person name="Zeman M."/>
            <person name="Kubasova T."/>
            <person name="Jahodarova E."/>
            <person name="Nykrynova M."/>
            <person name="Rychlik I."/>
        </authorList>
    </citation>
    <scope>NUCLEOTIDE SEQUENCE [LARGE SCALE GENOMIC DNA]</scope>
    <source>
        <strain evidence="9">154_Feed</strain>
    </source>
</reference>
<feature type="region of interest" description="Disordered" evidence="6">
    <location>
        <begin position="599"/>
        <end position="648"/>
    </location>
</feature>
<keyword evidence="5" id="KW-0694">RNA-binding</keyword>
<organism evidence="8 9">
    <name type="scientific">Enorma phocaeensis</name>
    <dbReference type="NCBI Taxonomy" id="1871019"/>
    <lineage>
        <taxon>Bacteria</taxon>
        <taxon>Bacillati</taxon>
        <taxon>Actinomycetota</taxon>
        <taxon>Coriobacteriia</taxon>
        <taxon>Coriobacteriales</taxon>
        <taxon>Coriobacteriaceae</taxon>
        <taxon>Enorma</taxon>
    </lineage>
</organism>
<dbReference type="Pfam" id="PF10672">
    <property type="entry name" value="Methyltrans_SAM"/>
    <property type="match status" value="1"/>
</dbReference>
<comment type="subcellular location">
    <subcellularLocation>
        <location evidence="4">Cytoplasm</location>
    </subcellularLocation>
</comment>
<dbReference type="Gene3D" id="3.30.2130.30">
    <property type="match status" value="2"/>
</dbReference>
<feature type="compositionally biased region" description="Basic and acidic residues" evidence="6">
    <location>
        <begin position="388"/>
        <end position="399"/>
    </location>
</feature>
<gene>
    <name evidence="4" type="primary">rlmL</name>
    <name evidence="8" type="ORF">QUW28_09720</name>
</gene>